<dbReference type="SUPFAM" id="SSF54631">
    <property type="entry name" value="CBS-domain pair"/>
    <property type="match status" value="1"/>
</dbReference>
<evidence type="ECO:0000256" key="1">
    <source>
        <dbReference type="PROSITE-ProRule" id="PRU00703"/>
    </source>
</evidence>
<feature type="domain" description="CBS" evidence="3">
    <location>
        <begin position="238"/>
        <end position="294"/>
    </location>
</feature>
<dbReference type="GO" id="GO:0006508">
    <property type="term" value="P:proteolysis"/>
    <property type="evidence" value="ECO:0007669"/>
    <property type="project" value="UniProtKB-KW"/>
</dbReference>
<proteinExistence type="predicted"/>
<feature type="transmembrane region" description="Helical" evidence="2">
    <location>
        <begin position="20"/>
        <end position="40"/>
    </location>
</feature>
<dbReference type="InterPro" id="IPR000644">
    <property type="entry name" value="CBS_dom"/>
</dbReference>
<keyword evidence="2" id="KW-0472">Membrane</keyword>
<dbReference type="Gene3D" id="3.10.580.10">
    <property type="entry name" value="CBS-domain"/>
    <property type="match status" value="1"/>
</dbReference>
<keyword evidence="2" id="KW-1133">Transmembrane helix</keyword>
<comment type="caution">
    <text evidence="4">The sequence shown here is derived from an EMBL/GenBank/DDBJ whole genome shotgun (WGS) entry which is preliminary data.</text>
</comment>
<feature type="transmembrane region" description="Helical" evidence="2">
    <location>
        <begin position="85"/>
        <end position="110"/>
    </location>
</feature>
<dbReference type="GO" id="GO:0008233">
    <property type="term" value="F:peptidase activity"/>
    <property type="evidence" value="ECO:0007669"/>
    <property type="project" value="UniProtKB-KW"/>
</dbReference>
<accession>A0A014P422</accession>
<dbReference type="SMART" id="SM00116">
    <property type="entry name" value="CBS"/>
    <property type="match status" value="2"/>
</dbReference>
<dbReference type="InterPro" id="IPR058581">
    <property type="entry name" value="TM_HPP"/>
</dbReference>
<feature type="domain" description="CBS" evidence="3">
    <location>
        <begin position="324"/>
        <end position="375"/>
    </location>
</feature>
<feature type="transmembrane region" description="Helical" evidence="2">
    <location>
        <begin position="142"/>
        <end position="161"/>
    </location>
</feature>
<dbReference type="Pfam" id="PF00571">
    <property type="entry name" value="CBS"/>
    <property type="match status" value="2"/>
</dbReference>
<dbReference type="EMBL" id="JBOK01000005">
    <property type="protein sequence ID" value="EXU80915.1"/>
    <property type="molecule type" value="Genomic_DNA"/>
</dbReference>
<organism evidence="4 5">
    <name type="scientific">Comamonas aquatica DA1877</name>
    <dbReference type="NCBI Taxonomy" id="1457173"/>
    <lineage>
        <taxon>Bacteria</taxon>
        <taxon>Pseudomonadati</taxon>
        <taxon>Pseudomonadota</taxon>
        <taxon>Betaproteobacteria</taxon>
        <taxon>Burkholderiales</taxon>
        <taxon>Comamonadaceae</taxon>
        <taxon>Comamonas</taxon>
    </lineage>
</organism>
<name>A0A014P422_9BURK</name>
<dbReference type="STRING" id="225991.MA05_06075"/>
<keyword evidence="1" id="KW-0129">CBS domain</keyword>
<keyword evidence="2" id="KW-0812">Transmembrane</keyword>
<dbReference type="PATRIC" id="fig|1457173.3.peg.1264"/>
<keyword evidence="4" id="KW-0645">Protease</keyword>
<evidence type="ECO:0000313" key="4">
    <source>
        <dbReference type="EMBL" id="EXU80915.1"/>
    </source>
</evidence>
<dbReference type="AlphaFoldDB" id="A0A014P422"/>
<keyword evidence="5" id="KW-1185">Reference proteome</keyword>
<dbReference type="PROSITE" id="PS51371">
    <property type="entry name" value="CBS"/>
    <property type="match status" value="2"/>
</dbReference>
<dbReference type="Proteomes" id="UP000020766">
    <property type="component" value="Unassembled WGS sequence"/>
</dbReference>
<evidence type="ECO:0000256" key="2">
    <source>
        <dbReference type="SAM" id="Phobius"/>
    </source>
</evidence>
<dbReference type="Pfam" id="PF04982">
    <property type="entry name" value="TM_HPP"/>
    <property type="match status" value="1"/>
</dbReference>
<feature type="transmembrane region" description="Helical" evidence="2">
    <location>
        <begin position="47"/>
        <end position="65"/>
    </location>
</feature>
<evidence type="ECO:0000313" key="5">
    <source>
        <dbReference type="Proteomes" id="UP000020766"/>
    </source>
</evidence>
<dbReference type="PANTHER" id="PTHR33741:SF5">
    <property type="entry name" value="TRANSMEMBRANE PROTEIN DDB_G0269096-RELATED"/>
    <property type="match status" value="1"/>
</dbReference>
<evidence type="ECO:0000259" key="3">
    <source>
        <dbReference type="PROSITE" id="PS51371"/>
    </source>
</evidence>
<sequence length="375" mass="39943">MQFGNGWKPAVAPAAGLDVLRVGLGAALGLGVAAALVQLAQWGGWQGGWGLFAPLGATAVLVFAVHTGPLSQPWSCVVGNTVAALWALLVVAWVPAGWAPAVAVGGAIAGMQLTRSLHPPGGAVALLLVLEAQHGVHHGWSYAFVPIALLTLVLVLLAMAYHRAWGKHYPLQVAAPAAAAKAQHLPADDLSDADLQALLARFDQDYNLTPQELGQLVRAAEEQAIARRFGSVTCGQVMTSALWTCRPGDDLGRLAAQFQQHPIKSLPVVDDAGRLLGVVARSALFDWLWQQQQSDASDRRQRRTWRLWGKKPPASTSARAADLMQDAPLSVEDHTPVSHLLEALAVHTVPFVAVLRQGQLVGLITRTDVMRILLH</sequence>
<dbReference type="InterPro" id="IPR046342">
    <property type="entry name" value="CBS_dom_sf"/>
</dbReference>
<protein>
    <submittedName>
        <fullName evidence="4">Prohead protease</fullName>
    </submittedName>
</protein>
<dbReference type="InterPro" id="IPR007065">
    <property type="entry name" value="HPP"/>
</dbReference>
<dbReference type="RefSeq" id="WP_051519393.1">
    <property type="nucleotide sequence ID" value="NZ_JBOK01000005.1"/>
</dbReference>
<dbReference type="PANTHER" id="PTHR33741">
    <property type="entry name" value="TRANSMEMBRANE PROTEIN DDB_G0269096-RELATED"/>
    <property type="match status" value="1"/>
</dbReference>
<reference evidence="4 5" key="1">
    <citation type="submission" date="2014-01" db="EMBL/GenBank/DDBJ databases">
        <title>Interspecies Systems Biology Uncovers Metabolites Affecting C. elegans Gene Expression and Life History Traits.</title>
        <authorList>
            <person name="Watson E."/>
            <person name="Macneil L.T."/>
            <person name="Ritter A.D."/>
            <person name="Yilmaz L.S."/>
            <person name="Rosebrock A.P."/>
            <person name="Caudy A.A."/>
            <person name="Walhout A.J."/>
        </authorList>
    </citation>
    <scope>NUCLEOTIDE SEQUENCE [LARGE SCALE GENOMIC DNA]</scope>
    <source>
        <strain evidence="4 5">DA1877</strain>
    </source>
</reference>
<keyword evidence="4" id="KW-0378">Hydrolase</keyword>
<gene>
    <name evidence="4" type="ORF">AX13_14895</name>
</gene>